<evidence type="ECO:0000313" key="2">
    <source>
        <dbReference type="Proteomes" id="UP000013548"/>
    </source>
</evidence>
<dbReference type="InterPro" id="IPR013078">
    <property type="entry name" value="His_Pase_superF_clade-1"/>
</dbReference>
<reference evidence="1 2" key="1">
    <citation type="journal article" date="2013" name="Genome Announc.">
        <title>Whole-Genome Sequences of Four Clinical Isolates of Mycobacterium tuberculosis from Tamil Nadu, South India.</title>
        <authorList>
            <person name="Narayanan S."/>
            <person name="Deshpande U."/>
        </authorList>
    </citation>
    <scope>NUCLEOTIDE SEQUENCE [LARGE SCALE GENOMIC DNA]</scope>
    <source>
        <strain evidence="1 2">CAS/NITR204</strain>
    </source>
</reference>
<dbReference type="AlphaFoldDB" id="R4MEE8"/>
<dbReference type="Proteomes" id="UP000013548">
    <property type="component" value="Chromosome"/>
</dbReference>
<gene>
    <name evidence="1" type="ORF">J113_26840</name>
</gene>
<protein>
    <submittedName>
        <fullName evidence="1">Phosphoglycerate mutase</fullName>
    </submittedName>
</protein>
<dbReference type="SUPFAM" id="SSF53254">
    <property type="entry name" value="Phosphoglycerate mutase-like"/>
    <property type="match status" value="1"/>
</dbReference>
<organism evidence="1 2">
    <name type="scientific">Mycobacterium tuberculosis CAS/NITR204</name>
    <dbReference type="NCBI Taxonomy" id="1310114"/>
    <lineage>
        <taxon>Bacteria</taxon>
        <taxon>Bacillati</taxon>
        <taxon>Actinomycetota</taxon>
        <taxon>Actinomycetes</taxon>
        <taxon>Mycobacteriales</taxon>
        <taxon>Mycobacteriaceae</taxon>
        <taxon>Mycobacterium</taxon>
        <taxon>Mycobacterium tuberculosis complex</taxon>
    </lineage>
</organism>
<dbReference type="KEGG" id="mtuc:J113_26840"/>
<sequence>MDVPLPGGETANDVLDRYLPVLADLRMRYLDDGDWDGDIVVVSHSAAIRLAAAVLAGVDGNFVLDNHLENVESVVLAPITDGRWSCVQWGLRKPPFCPDPAEAAASPVTHAVTSSTDPMG</sequence>
<dbReference type="EMBL" id="CP005386">
    <property type="protein sequence ID" value="AGL29325.1"/>
    <property type="molecule type" value="Genomic_DNA"/>
</dbReference>
<dbReference type="Gene3D" id="3.40.50.1240">
    <property type="entry name" value="Phosphoglycerate mutase-like"/>
    <property type="match status" value="1"/>
</dbReference>
<dbReference type="BioCyc" id="MTUB1310114:G13A2-3915-MONOMER"/>
<proteinExistence type="predicted"/>
<dbReference type="HOGENOM" id="CLU_2047138_0_0_11"/>
<dbReference type="InterPro" id="IPR029033">
    <property type="entry name" value="His_PPase_superfam"/>
</dbReference>
<accession>R4MEE8</accession>
<dbReference type="PATRIC" id="fig|1310114.3.peg.5628"/>
<name>R4MEE8_MYCTX</name>
<dbReference type="Pfam" id="PF00300">
    <property type="entry name" value="His_Phos_1"/>
    <property type="match status" value="1"/>
</dbReference>
<evidence type="ECO:0000313" key="1">
    <source>
        <dbReference type="EMBL" id="AGL29325.1"/>
    </source>
</evidence>